<dbReference type="PaxDb" id="3880-AES89182"/>
<dbReference type="HOGENOM" id="CLU_2674814_0_0_1"/>
<keyword evidence="4" id="KW-1185">Reference proteome</keyword>
<organism evidence="2 4">
    <name type="scientific">Medicago truncatula</name>
    <name type="common">Barrel medic</name>
    <name type="synonym">Medicago tribuloides</name>
    <dbReference type="NCBI Taxonomy" id="3880"/>
    <lineage>
        <taxon>Eukaryota</taxon>
        <taxon>Viridiplantae</taxon>
        <taxon>Streptophyta</taxon>
        <taxon>Embryophyta</taxon>
        <taxon>Tracheophyta</taxon>
        <taxon>Spermatophyta</taxon>
        <taxon>Magnoliopsida</taxon>
        <taxon>eudicotyledons</taxon>
        <taxon>Gunneridae</taxon>
        <taxon>Pentapetalae</taxon>
        <taxon>rosids</taxon>
        <taxon>fabids</taxon>
        <taxon>Fabales</taxon>
        <taxon>Fabaceae</taxon>
        <taxon>Papilionoideae</taxon>
        <taxon>50 kb inversion clade</taxon>
        <taxon>NPAAA clade</taxon>
        <taxon>Hologalegina</taxon>
        <taxon>IRL clade</taxon>
        <taxon>Trifolieae</taxon>
        <taxon>Medicago</taxon>
    </lineage>
</organism>
<reference evidence="2 4" key="2">
    <citation type="journal article" date="2014" name="BMC Genomics">
        <title>An improved genome release (version Mt4.0) for the model legume Medicago truncatula.</title>
        <authorList>
            <person name="Tang H."/>
            <person name="Krishnakumar V."/>
            <person name="Bidwell S."/>
            <person name="Rosen B."/>
            <person name="Chan A."/>
            <person name="Zhou S."/>
            <person name="Gentzbittel L."/>
            <person name="Childs K.L."/>
            <person name="Yandell M."/>
            <person name="Gundlach H."/>
            <person name="Mayer K.F."/>
            <person name="Schwartz D.C."/>
            <person name="Town C.D."/>
        </authorList>
    </citation>
    <scope>GENOME REANNOTATION</scope>
    <source>
        <strain evidence="3 4">cv. Jemalong A17</strain>
    </source>
</reference>
<dbReference type="EnsemblPlants" id="AES89182">
    <property type="protein sequence ID" value="AES89182"/>
    <property type="gene ID" value="MTR_4g070930"/>
</dbReference>
<dbReference type="EMBL" id="CM001220">
    <property type="protein sequence ID" value="AES89182.1"/>
    <property type="molecule type" value="Genomic_DNA"/>
</dbReference>
<protein>
    <submittedName>
        <fullName evidence="2 3">Uncharacterized protein</fullName>
    </submittedName>
</protein>
<sequence>MEESESFFSASIPPMLLPSSPPPHLSPPPQCSKDQKASPNSHSASHSHLGIRESRWEGNVDWEIEKGKKMTTKKD</sequence>
<reference evidence="3" key="3">
    <citation type="submission" date="2015-04" db="UniProtKB">
        <authorList>
            <consortium name="EnsemblPlants"/>
        </authorList>
    </citation>
    <scope>IDENTIFICATION</scope>
    <source>
        <strain evidence="3">cv. Jemalong A17</strain>
    </source>
</reference>
<accession>G7JIJ9</accession>
<feature type="compositionally biased region" description="Basic and acidic residues" evidence="1">
    <location>
        <begin position="50"/>
        <end position="59"/>
    </location>
</feature>
<gene>
    <name evidence="2" type="ordered locus">MTR_4g070930</name>
</gene>
<feature type="region of interest" description="Disordered" evidence="1">
    <location>
        <begin position="1"/>
        <end position="59"/>
    </location>
</feature>
<proteinExistence type="predicted"/>
<evidence type="ECO:0000313" key="4">
    <source>
        <dbReference type="Proteomes" id="UP000002051"/>
    </source>
</evidence>
<dbReference type="AlphaFoldDB" id="G7JIJ9"/>
<name>G7JIJ9_MEDTR</name>
<reference evidence="2 4" key="1">
    <citation type="journal article" date="2011" name="Nature">
        <title>The Medicago genome provides insight into the evolution of rhizobial symbioses.</title>
        <authorList>
            <person name="Young N.D."/>
            <person name="Debelle F."/>
            <person name="Oldroyd G.E."/>
            <person name="Geurts R."/>
            <person name="Cannon S.B."/>
            <person name="Udvardi M.K."/>
            <person name="Benedito V.A."/>
            <person name="Mayer K.F."/>
            <person name="Gouzy J."/>
            <person name="Schoof H."/>
            <person name="Van de Peer Y."/>
            <person name="Proost S."/>
            <person name="Cook D.R."/>
            <person name="Meyers B.C."/>
            <person name="Spannagl M."/>
            <person name="Cheung F."/>
            <person name="De Mita S."/>
            <person name="Krishnakumar V."/>
            <person name="Gundlach H."/>
            <person name="Zhou S."/>
            <person name="Mudge J."/>
            <person name="Bharti A.K."/>
            <person name="Murray J.D."/>
            <person name="Naoumkina M.A."/>
            <person name="Rosen B."/>
            <person name="Silverstein K.A."/>
            <person name="Tang H."/>
            <person name="Rombauts S."/>
            <person name="Zhao P.X."/>
            <person name="Zhou P."/>
            <person name="Barbe V."/>
            <person name="Bardou P."/>
            <person name="Bechner M."/>
            <person name="Bellec A."/>
            <person name="Berger A."/>
            <person name="Berges H."/>
            <person name="Bidwell S."/>
            <person name="Bisseling T."/>
            <person name="Choisne N."/>
            <person name="Couloux A."/>
            <person name="Denny R."/>
            <person name="Deshpande S."/>
            <person name="Dai X."/>
            <person name="Doyle J.J."/>
            <person name="Dudez A.M."/>
            <person name="Farmer A.D."/>
            <person name="Fouteau S."/>
            <person name="Franken C."/>
            <person name="Gibelin C."/>
            <person name="Gish J."/>
            <person name="Goldstein S."/>
            <person name="Gonzalez A.J."/>
            <person name="Green P.J."/>
            <person name="Hallab A."/>
            <person name="Hartog M."/>
            <person name="Hua A."/>
            <person name="Humphray S.J."/>
            <person name="Jeong D.H."/>
            <person name="Jing Y."/>
            <person name="Jocker A."/>
            <person name="Kenton S.M."/>
            <person name="Kim D.J."/>
            <person name="Klee K."/>
            <person name="Lai H."/>
            <person name="Lang C."/>
            <person name="Lin S."/>
            <person name="Macmil S.L."/>
            <person name="Magdelenat G."/>
            <person name="Matthews L."/>
            <person name="McCorrison J."/>
            <person name="Monaghan E.L."/>
            <person name="Mun J.H."/>
            <person name="Najar F.Z."/>
            <person name="Nicholson C."/>
            <person name="Noirot C."/>
            <person name="O'Bleness M."/>
            <person name="Paule C.R."/>
            <person name="Poulain J."/>
            <person name="Prion F."/>
            <person name="Qin B."/>
            <person name="Qu C."/>
            <person name="Retzel E.F."/>
            <person name="Riddle C."/>
            <person name="Sallet E."/>
            <person name="Samain S."/>
            <person name="Samson N."/>
            <person name="Sanders I."/>
            <person name="Saurat O."/>
            <person name="Scarpelli C."/>
            <person name="Schiex T."/>
            <person name="Segurens B."/>
            <person name="Severin A.J."/>
            <person name="Sherrier D.J."/>
            <person name="Shi R."/>
            <person name="Sims S."/>
            <person name="Singer S.R."/>
            <person name="Sinharoy S."/>
            <person name="Sterck L."/>
            <person name="Viollet A."/>
            <person name="Wang B.B."/>
            <person name="Wang K."/>
            <person name="Wang M."/>
            <person name="Wang X."/>
            <person name="Warfsmann J."/>
            <person name="Weissenbach J."/>
            <person name="White D.D."/>
            <person name="White J.D."/>
            <person name="Wiley G.B."/>
            <person name="Wincker P."/>
            <person name="Xing Y."/>
            <person name="Yang L."/>
            <person name="Yao Z."/>
            <person name="Ying F."/>
            <person name="Zhai J."/>
            <person name="Zhou L."/>
            <person name="Zuber A."/>
            <person name="Denarie J."/>
            <person name="Dixon R.A."/>
            <person name="May G.D."/>
            <person name="Schwartz D.C."/>
            <person name="Rogers J."/>
            <person name="Quetier F."/>
            <person name="Town C.D."/>
            <person name="Roe B.A."/>
        </authorList>
    </citation>
    <scope>NUCLEOTIDE SEQUENCE [LARGE SCALE GENOMIC DNA]</scope>
    <source>
        <strain evidence="2">A17</strain>
        <strain evidence="3 4">cv. Jemalong A17</strain>
    </source>
</reference>
<evidence type="ECO:0000313" key="2">
    <source>
        <dbReference type="EMBL" id="AES89182.1"/>
    </source>
</evidence>
<dbReference type="Proteomes" id="UP000002051">
    <property type="component" value="Chromosome 4"/>
</dbReference>
<feature type="compositionally biased region" description="Pro residues" evidence="1">
    <location>
        <begin position="15"/>
        <end position="30"/>
    </location>
</feature>
<evidence type="ECO:0000313" key="3">
    <source>
        <dbReference type="EnsemblPlants" id="AES89182"/>
    </source>
</evidence>
<evidence type="ECO:0000256" key="1">
    <source>
        <dbReference type="SAM" id="MobiDB-lite"/>
    </source>
</evidence>